<keyword evidence="2" id="KW-1185">Reference proteome</keyword>
<feature type="non-terminal residue" evidence="1">
    <location>
        <position position="1"/>
    </location>
</feature>
<dbReference type="Proteomes" id="UP000708208">
    <property type="component" value="Unassembled WGS sequence"/>
</dbReference>
<evidence type="ECO:0000313" key="1">
    <source>
        <dbReference type="EMBL" id="CAG7831828.1"/>
    </source>
</evidence>
<dbReference type="EMBL" id="CAJVCH010562236">
    <property type="protein sequence ID" value="CAG7831828.1"/>
    <property type="molecule type" value="Genomic_DNA"/>
</dbReference>
<evidence type="ECO:0000313" key="2">
    <source>
        <dbReference type="Proteomes" id="UP000708208"/>
    </source>
</evidence>
<proteinExistence type="predicted"/>
<reference evidence="1" key="1">
    <citation type="submission" date="2021-06" db="EMBL/GenBank/DDBJ databases">
        <authorList>
            <person name="Hodson N. C."/>
            <person name="Mongue J. A."/>
            <person name="Jaron S. K."/>
        </authorList>
    </citation>
    <scope>NUCLEOTIDE SEQUENCE</scope>
</reference>
<comment type="caution">
    <text evidence="1">The sequence shown here is derived from an EMBL/GenBank/DDBJ whole genome shotgun (WGS) entry which is preliminary data.</text>
</comment>
<accession>A0A8J2LAQ5</accession>
<name>A0A8J2LAQ5_9HEXA</name>
<organism evidence="1 2">
    <name type="scientific">Allacma fusca</name>
    <dbReference type="NCBI Taxonomy" id="39272"/>
    <lineage>
        <taxon>Eukaryota</taxon>
        <taxon>Metazoa</taxon>
        <taxon>Ecdysozoa</taxon>
        <taxon>Arthropoda</taxon>
        <taxon>Hexapoda</taxon>
        <taxon>Collembola</taxon>
        <taxon>Symphypleona</taxon>
        <taxon>Sminthuridae</taxon>
        <taxon>Allacma</taxon>
    </lineage>
</organism>
<sequence length="61" mass="7023">GPGHCRAEHYGVRIHHNHQVQDNWKDTDEEDGMRNETVPSEDPNRIFQLGWREGSGPFPKG</sequence>
<gene>
    <name evidence="1" type="ORF">AFUS01_LOCUS41553</name>
</gene>
<protein>
    <submittedName>
        <fullName evidence="1">Uncharacterized protein</fullName>
    </submittedName>
</protein>
<dbReference type="AlphaFoldDB" id="A0A8J2LAQ5"/>